<dbReference type="InterPro" id="IPR010982">
    <property type="entry name" value="Lambda_DNA-bd_dom_sf"/>
</dbReference>
<dbReference type="AlphaFoldDB" id="A0A367ZD57"/>
<comment type="caution">
    <text evidence="2">The sequence shown here is derived from an EMBL/GenBank/DDBJ whole genome shotgun (WGS) entry which is preliminary data.</text>
</comment>
<accession>A0A367ZD57</accession>
<gene>
    <name evidence="2" type="ORF">OZSIB_3730</name>
</gene>
<evidence type="ECO:0000259" key="1">
    <source>
        <dbReference type="PROSITE" id="PS50943"/>
    </source>
</evidence>
<dbReference type="Proteomes" id="UP000252355">
    <property type="component" value="Unassembled WGS sequence"/>
</dbReference>
<name>A0A367ZD57_9BACT</name>
<dbReference type="CDD" id="cd00093">
    <property type="entry name" value="HTH_XRE"/>
    <property type="match status" value="1"/>
</dbReference>
<dbReference type="InterPro" id="IPR001387">
    <property type="entry name" value="Cro/C1-type_HTH"/>
</dbReference>
<protein>
    <recommendedName>
        <fullName evidence="1">HTH cro/C1-type domain-containing protein</fullName>
    </recommendedName>
</protein>
<dbReference type="EMBL" id="QOQW01000038">
    <property type="protein sequence ID" value="RCK75787.1"/>
    <property type="molecule type" value="Genomic_DNA"/>
</dbReference>
<dbReference type="Pfam" id="PF01381">
    <property type="entry name" value="HTH_3"/>
    <property type="match status" value="1"/>
</dbReference>
<proteinExistence type="predicted"/>
<dbReference type="SMART" id="SM00530">
    <property type="entry name" value="HTH_XRE"/>
    <property type="match status" value="1"/>
</dbReference>
<dbReference type="Gene3D" id="1.10.260.40">
    <property type="entry name" value="lambda repressor-like DNA-binding domains"/>
    <property type="match status" value="1"/>
</dbReference>
<dbReference type="GO" id="GO:0003677">
    <property type="term" value="F:DNA binding"/>
    <property type="evidence" value="ECO:0007669"/>
    <property type="project" value="InterPro"/>
</dbReference>
<dbReference type="PROSITE" id="PS50943">
    <property type="entry name" value="HTH_CROC1"/>
    <property type="match status" value="1"/>
</dbReference>
<organism evidence="2 3">
    <name type="scientific">Candidatus Ozemobacter sibiricus</name>
    <dbReference type="NCBI Taxonomy" id="2268124"/>
    <lineage>
        <taxon>Bacteria</taxon>
        <taxon>Candidatus Ozemobacteria</taxon>
        <taxon>Candidatus Ozemobacterales</taxon>
        <taxon>Candidatus Ozemobacteraceae</taxon>
        <taxon>Candidatus Ozemobacter</taxon>
    </lineage>
</organism>
<dbReference type="SUPFAM" id="SSF47413">
    <property type="entry name" value="lambda repressor-like DNA-binding domains"/>
    <property type="match status" value="1"/>
</dbReference>
<evidence type="ECO:0000313" key="2">
    <source>
        <dbReference type="EMBL" id="RCK75787.1"/>
    </source>
</evidence>
<reference evidence="2 3" key="1">
    <citation type="submission" date="2018-05" db="EMBL/GenBank/DDBJ databases">
        <title>A metagenomic window into the 2 km-deep terrestrial subsurface aquifer revealed taxonomically and functionally diverse microbial community comprising novel uncultured bacterial lineages.</title>
        <authorList>
            <person name="Kadnikov V.V."/>
            <person name="Mardanov A.V."/>
            <person name="Beletsky A.V."/>
            <person name="Banks D."/>
            <person name="Pimenov N.V."/>
            <person name="Frank Y.A."/>
            <person name="Karnachuk O.V."/>
            <person name="Ravin N.V."/>
        </authorList>
    </citation>
    <scope>NUCLEOTIDE SEQUENCE [LARGE SCALE GENOMIC DNA]</scope>
    <source>
        <strain evidence="2">BY5</strain>
    </source>
</reference>
<sequence length="145" mass="16412">MPSKKGTPLAKSRLFATLFAEAEKRDEYHVAGIKIEIAEQIYTMMEKRGVNQSELARRLGKNRAYISKILKGTTNFTVDTLVRIARKLDAEWDIRLRESDRPQNKVFFLGDRWSERMNSGSNFELIAANELGEDIGLFATGGEVG</sequence>
<evidence type="ECO:0000313" key="3">
    <source>
        <dbReference type="Proteomes" id="UP000252355"/>
    </source>
</evidence>
<feature type="domain" description="HTH cro/C1-type" evidence="1">
    <location>
        <begin position="41"/>
        <end position="95"/>
    </location>
</feature>